<dbReference type="PANTHER" id="PTHR43215:SF14">
    <property type="entry name" value="RADIAL SPOKE HEAD 1 HOMOLOG"/>
    <property type="match status" value="1"/>
</dbReference>
<dbReference type="PANTHER" id="PTHR43215">
    <property type="entry name" value="RADIAL SPOKE HEAD 1 HOMOLOG"/>
    <property type="match status" value="1"/>
</dbReference>
<dbReference type="GO" id="GO:0035082">
    <property type="term" value="P:axoneme assembly"/>
    <property type="evidence" value="ECO:0007669"/>
    <property type="project" value="TreeGrafter"/>
</dbReference>
<proteinExistence type="predicted"/>
<evidence type="ECO:0000313" key="3">
    <source>
        <dbReference type="EMBL" id="KAK9530211.1"/>
    </source>
</evidence>
<keyword evidence="1" id="KW-0677">Repeat</keyword>
<organism evidence="3 4">
    <name type="scientific">Zoarces viviparus</name>
    <name type="common">Viviparous eelpout</name>
    <name type="synonym">Blennius viviparus</name>
    <dbReference type="NCBI Taxonomy" id="48416"/>
    <lineage>
        <taxon>Eukaryota</taxon>
        <taxon>Metazoa</taxon>
        <taxon>Chordata</taxon>
        <taxon>Craniata</taxon>
        <taxon>Vertebrata</taxon>
        <taxon>Euteleostomi</taxon>
        <taxon>Actinopterygii</taxon>
        <taxon>Neopterygii</taxon>
        <taxon>Teleostei</taxon>
        <taxon>Neoteleostei</taxon>
        <taxon>Acanthomorphata</taxon>
        <taxon>Eupercaria</taxon>
        <taxon>Perciformes</taxon>
        <taxon>Cottioidei</taxon>
        <taxon>Zoarcales</taxon>
        <taxon>Zoarcidae</taxon>
        <taxon>Zoarcinae</taxon>
        <taxon>Zoarces</taxon>
    </lineage>
</organism>
<dbReference type="GO" id="GO:0007286">
    <property type="term" value="P:spermatid development"/>
    <property type="evidence" value="ECO:0007669"/>
    <property type="project" value="TreeGrafter"/>
</dbReference>
<comment type="caution">
    <text evidence="3">The sequence shown here is derived from an EMBL/GenBank/DDBJ whole genome shotgun (WGS) entry which is preliminary data.</text>
</comment>
<evidence type="ECO:0008006" key="5">
    <source>
        <dbReference type="Google" id="ProtNLM"/>
    </source>
</evidence>
<dbReference type="AlphaFoldDB" id="A0AAW1F5Q1"/>
<evidence type="ECO:0000256" key="2">
    <source>
        <dbReference type="SAM" id="MobiDB-lite"/>
    </source>
</evidence>
<dbReference type="EMBL" id="JBCEZU010000100">
    <property type="protein sequence ID" value="KAK9530211.1"/>
    <property type="molecule type" value="Genomic_DNA"/>
</dbReference>
<gene>
    <name evidence="3" type="ORF">VZT92_011731</name>
</gene>
<evidence type="ECO:0000313" key="4">
    <source>
        <dbReference type="Proteomes" id="UP001488805"/>
    </source>
</evidence>
<feature type="region of interest" description="Disordered" evidence="2">
    <location>
        <begin position="216"/>
        <end position="238"/>
    </location>
</feature>
<dbReference type="SMART" id="SM00698">
    <property type="entry name" value="MORN"/>
    <property type="match status" value="6"/>
</dbReference>
<dbReference type="Gene3D" id="2.20.110.10">
    <property type="entry name" value="Histone H3 K4-specific methyltransferase SET7/9 N-terminal domain"/>
    <property type="match status" value="3"/>
</dbReference>
<dbReference type="Proteomes" id="UP001488805">
    <property type="component" value="Unassembled WGS sequence"/>
</dbReference>
<feature type="compositionally biased region" description="Basic and acidic residues" evidence="2">
    <location>
        <begin position="21"/>
        <end position="31"/>
    </location>
</feature>
<dbReference type="FunFam" id="2.20.110.10:FF:000002">
    <property type="entry name" value="Phosphatidylinositol 4-phosphate 5-kinase 8"/>
    <property type="match status" value="1"/>
</dbReference>
<protein>
    <recommendedName>
        <fullName evidence="5">Radial spoke head 1 homolog</fullName>
    </recommendedName>
</protein>
<dbReference type="GO" id="GO:0031514">
    <property type="term" value="C:motile cilium"/>
    <property type="evidence" value="ECO:0007669"/>
    <property type="project" value="TreeGrafter"/>
</dbReference>
<sequence length="238" mass="26601">MSYAGSDELDDDRSILGQYEGDRNEAGERHGAGKAYLSNGDTYQGRYEQGSRHGQGTYRFANAARYVGDYYQNKKHGQGTFYYPDGSKYQGSWVEDLRQGHGVYTYRNGDTYDGEWLLHMRHGQGIYHYSETGSMYKGSWANGKMESAGEYIHSNHRYEGNFFNNSPCGLGKYVFDTGCEQHGEYHQAEQVPDEGELASTTTLNWIPKYITGLTLSTPGKDTSGGEKESASAEEGAEN</sequence>
<accession>A0AAW1F5Q1</accession>
<name>A0AAW1F5Q1_ZOAVI</name>
<dbReference type="SUPFAM" id="SSF82185">
    <property type="entry name" value="Histone H3 K4-specific methyltransferase SET7/9 N-terminal domain"/>
    <property type="match status" value="2"/>
</dbReference>
<evidence type="ECO:0000256" key="1">
    <source>
        <dbReference type="ARBA" id="ARBA00022737"/>
    </source>
</evidence>
<dbReference type="GO" id="GO:0005634">
    <property type="term" value="C:nucleus"/>
    <property type="evidence" value="ECO:0007669"/>
    <property type="project" value="TreeGrafter"/>
</dbReference>
<dbReference type="InterPro" id="IPR003409">
    <property type="entry name" value="MORN"/>
</dbReference>
<feature type="region of interest" description="Disordered" evidence="2">
    <location>
        <begin position="21"/>
        <end position="52"/>
    </location>
</feature>
<keyword evidence="4" id="KW-1185">Reference proteome</keyword>
<reference evidence="3 4" key="1">
    <citation type="journal article" date="2024" name="Genome Biol. Evol.">
        <title>Chromosome-level genome assembly of the viviparous eelpout Zoarces viviparus.</title>
        <authorList>
            <person name="Fuhrmann N."/>
            <person name="Brasseur M.V."/>
            <person name="Bakowski C.E."/>
            <person name="Podsiadlowski L."/>
            <person name="Prost S."/>
            <person name="Krehenwinkel H."/>
            <person name="Mayer C."/>
        </authorList>
    </citation>
    <scope>NUCLEOTIDE SEQUENCE [LARGE SCALE GENOMIC DNA]</scope>
    <source>
        <strain evidence="3">NO-MEL_2022_Ind0_liver</strain>
    </source>
</reference>
<dbReference type="Pfam" id="PF02493">
    <property type="entry name" value="MORN"/>
    <property type="match status" value="7"/>
</dbReference>